<dbReference type="Pfam" id="PF13731">
    <property type="entry name" value="WxL"/>
    <property type="match status" value="1"/>
</dbReference>
<keyword evidence="2" id="KW-0732">Signal</keyword>
<dbReference type="InterPro" id="IPR027994">
    <property type="entry name" value="WxL_dom"/>
</dbReference>
<gene>
    <name evidence="4" type="ORF">H9655_05255</name>
</gene>
<dbReference type="RefSeq" id="WP_191811657.1">
    <property type="nucleotide sequence ID" value="NZ_JACSQT010000002.1"/>
</dbReference>
<protein>
    <submittedName>
        <fullName evidence="4">WxL domain-containing protein</fullName>
    </submittedName>
</protein>
<evidence type="ECO:0000256" key="1">
    <source>
        <dbReference type="SAM" id="MobiDB-lite"/>
    </source>
</evidence>
<organism evidence="4 5">
    <name type="scientific">Cytobacillus stercorigallinarum</name>
    <dbReference type="NCBI Taxonomy" id="2762240"/>
    <lineage>
        <taxon>Bacteria</taxon>
        <taxon>Bacillati</taxon>
        <taxon>Bacillota</taxon>
        <taxon>Bacilli</taxon>
        <taxon>Bacillales</taxon>
        <taxon>Bacillaceae</taxon>
        <taxon>Cytobacillus</taxon>
    </lineage>
</organism>
<dbReference type="EMBL" id="JACSQT010000002">
    <property type="protein sequence ID" value="MBD7936425.1"/>
    <property type="molecule type" value="Genomic_DNA"/>
</dbReference>
<evidence type="ECO:0000313" key="5">
    <source>
        <dbReference type="Proteomes" id="UP000657931"/>
    </source>
</evidence>
<evidence type="ECO:0000259" key="3">
    <source>
        <dbReference type="Pfam" id="PF13731"/>
    </source>
</evidence>
<proteinExistence type="predicted"/>
<evidence type="ECO:0000256" key="2">
    <source>
        <dbReference type="SAM" id="SignalP"/>
    </source>
</evidence>
<feature type="chain" id="PRO_5046147501" evidence="2">
    <location>
        <begin position="28"/>
        <end position="254"/>
    </location>
</feature>
<name>A0ABR8QLM3_9BACI</name>
<reference evidence="4 5" key="1">
    <citation type="submission" date="2020-08" db="EMBL/GenBank/DDBJ databases">
        <title>A Genomic Blueprint of the Chicken Gut Microbiome.</title>
        <authorList>
            <person name="Gilroy R."/>
            <person name="Ravi A."/>
            <person name="Getino M."/>
            <person name="Pursley I."/>
            <person name="Horton D.L."/>
            <person name="Alikhan N.-F."/>
            <person name="Baker D."/>
            <person name="Gharbi K."/>
            <person name="Hall N."/>
            <person name="Watson M."/>
            <person name="Adriaenssens E.M."/>
            <person name="Foster-Nyarko E."/>
            <person name="Jarju S."/>
            <person name="Secka A."/>
            <person name="Antonio M."/>
            <person name="Oren A."/>
            <person name="Chaudhuri R."/>
            <person name="La Ragione R.M."/>
            <person name="Hildebrand F."/>
            <person name="Pallen M.J."/>
        </authorList>
    </citation>
    <scope>NUCLEOTIDE SEQUENCE [LARGE SCALE GENOMIC DNA]</scope>
    <source>
        <strain evidence="4 5">Sa5YUA1</strain>
    </source>
</reference>
<feature type="region of interest" description="Disordered" evidence="1">
    <location>
        <begin position="43"/>
        <end position="75"/>
    </location>
</feature>
<accession>A0ABR8QLM3</accession>
<evidence type="ECO:0000313" key="4">
    <source>
        <dbReference type="EMBL" id="MBD7936425.1"/>
    </source>
</evidence>
<feature type="domain" description="WxL" evidence="3">
    <location>
        <begin position="29"/>
        <end position="252"/>
    </location>
</feature>
<comment type="caution">
    <text evidence="4">The sequence shown here is derived from an EMBL/GenBank/DDBJ whole genome shotgun (WGS) entry which is preliminary data.</text>
</comment>
<sequence>MKKSIKVLSSTALASVLLIGGALSAVADGAEYESIGTVKFKPYTGITEPVDPNNPDEEVKPENPDGSDPNAGTNGPLSIDFASSIHFGENEISNIDQTYYADPQKINITDTEGNVTQELRSNYVQISDNRGSNAGWTLKVKQEGQFTNDNTLNATLTGAQISMIDGNAFTNMTNVTAPVTTDIILDPNGAESLVMTATYKAGAGKWLDVFGQVEEVNGELKNTAITLSIPGSTPKDAVEYSTKLTWILTDSPTN</sequence>
<feature type="signal peptide" evidence="2">
    <location>
        <begin position="1"/>
        <end position="27"/>
    </location>
</feature>
<dbReference type="Proteomes" id="UP000657931">
    <property type="component" value="Unassembled WGS sequence"/>
</dbReference>
<keyword evidence="5" id="KW-1185">Reference proteome</keyword>